<dbReference type="Gene3D" id="1.10.10.1320">
    <property type="entry name" value="Anti-sigma factor, zinc-finger domain"/>
    <property type="match status" value="1"/>
</dbReference>
<accession>A0ABV9EA50</accession>
<evidence type="ECO:0000256" key="4">
    <source>
        <dbReference type="SAM" id="Phobius"/>
    </source>
</evidence>
<feature type="transmembrane region" description="Helical" evidence="4">
    <location>
        <begin position="137"/>
        <end position="160"/>
    </location>
</feature>
<protein>
    <submittedName>
        <fullName evidence="5">Zf-HC2 domain-containing protein</fullName>
    </submittedName>
</protein>
<organism evidence="5 6">
    <name type="scientific">Sphaerisporangium corydalis</name>
    <dbReference type="NCBI Taxonomy" id="1441875"/>
    <lineage>
        <taxon>Bacteria</taxon>
        <taxon>Bacillati</taxon>
        <taxon>Actinomycetota</taxon>
        <taxon>Actinomycetes</taxon>
        <taxon>Streptosporangiales</taxon>
        <taxon>Streptosporangiaceae</taxon>
        <taxon>Sphaerisporangium</taxon>
    </lineage>
</organism>
<keyword evidence="2" id="KW-0804">Transcription</keyword>
<evidence type="ECO:0000313" key="6">
    <source>
        <dbReference type="Proteomes" id="UP001595891"/>
    </source>
</evidence>
<feature type="region of interest" description="Disordered" evidence="3">
    <location>
        <begin position="69"/>
        <end position="122"/>
    </location>
</feature>
<name>A0ABV9EA50_9ACTN</name>
<dbReference type="EMBL" id="JBHSFN010000002">
    <property type="protein sequence ID" value="MFC4585290.1"/>
    <property type="molecule type" value="Genomic_DNA"/>
</dbReference>
<evidence type="ECO:0000313" key="5">
    <source>
        <dbReference type="EMBL" id="MFC4585290.1"/>
    </source>
</evidence>
<keyword evidence="1" id="KW-0805">Transcription regulation</keyword>
<sequence length="282" mass="29646">MTGLMDSPPHVEVAAYILGALNKEDSEAFDLHLLDCASCQDELRDMYELPDALDVIKRGMKGTVNGAARGTVNGAGHGTNGATRPSVNGSAHNGVVQDLWSPHPRQRAPVPSHRRADPRVDRPRDELAAARARRRRAMWLGVAAALVIGVTGTTTAQLLWPRDDASTVSIAAGPTDLSEGTSPDTGVSGSVGLAPKGWGTEVAFQLSGVRGPERCSLVAVSHSGDTDIVSGWRIPPGMGYGVPGHPDPLRLTGGTALAKSDIDHFEVRREDGVRLLAIPVVA</sequence>
<dbReference type="RefSeq" id="WP_262842663.1">
    <property type="nucleotide sequence ID" value="NZ_JANZYP010000012.1"/>
</dbReference>
<reference evidence="6" key="1">
    <citation type="journal article" date="2019" name="Int. J. Syst. Evol. Microbiol.">
        <title>The Global Catalogue of Microorganisms (GCM) 10K type strain sequencing project: providing services to taxonomists for standard genome sequencing and annotation.</title>
        <authorList>
            <consortium name="The Broad Institute Genomics Platform"/>
            <consortium name="The Broad Institute Genome Sequencing Center for Infectious Disease"/>
            <person name="Wu L."/>
            <person name="Ma J."/>
        </authorList>
    </citation>
    <scope>NUCLEOTIDE SEQUENCE [LARGE SCALE GENOMIC DNA]</scope>
    <source>
        <strain evidence="6">CCUG 49560</strain>
    </source>
</reference>
<comment type="caution">
    <text evidence="5">The sequence shown here is derived from an EMBL/GenBank/DDBJ whole genome shotgun (WGS) entry which is preliminary data.</text>
</comment>
<evidence type="ECO:0000256" key="3">
    <source>
        <dbReference type="SAM" id="MobiDB-lite"/>
    </source>
</evidence>
<evidence type="ECO:0000256" key="2">
    <source>
        <dbReference type="ARBA" id="ARBA00023163"/>
    </source>
</evidence>
<keyword evidence="4" id="KW-0812">Transmembrane</keyword>
<dbReference type="Proteomes" id="UP001595891">
    <property type="component" value="Unassembled WGS sequence"/>
</dbReference>
<gene>
    <name evidence="5" type="ORF">ACFO8L_04360</name>
</gene>
<feature type="compositionally biased region" description="Polar residues" evidence="3">
    <location>
        <begin position="80"/>
        <end position="91"/>
    </location>
</feature>
<dbReference type="InterPro" id="IPR041916">
    <property type="entry name" value="Anti_sigma_zinc_sf"/>
</dbReference>
<keyword evidence="4" id="KW-0472">Membrane</keyword>
<proteinExistence type="predicted"/>
<keyword evidence="6" id="KW-1185">Reference proteome</keyword>
<evidence type="ECO:0000256" key="1">
    <source>
        <dbReference type="ARBA" id="ARBA00023015"/>
    </source>
</evidence>
<keyword evidence="4" id="KW-1133">Transmembrane helix</keyword>